<dbReference type="EMBL" id="GGEC01062166">
    <property type="protein sequence ID" value="MBX42650.1"/>
    <property type="molecule type" value="Transcribed_RNA"/>
</dbReference>
<reference evidence="1" key="1">
    <citation type="submission" date="2018-02" db="EMBL/GenBank/DDBJ databases">
        <title>Rhizophora mucronata_Transcriptome.</title>
        <authorList>
            <person name="Meera S.P."/>
            <person name="Sreeshan A."/>
            <person name="Augustine A."/>
        </authorList>
    </citation>
    <scope>NUCLEOTIDE SEQUENCE</scope>
    <source>
        <tissue evidence="1">Leaf</tissue>
    </source>
</reference>
<organism evidence="1">
    <name type="scientific">Rhizophora mucronata</name>
    <name type="common">Asiatic mangrove</name>
    <dbReference type="NCBI Taxonomy" id="61149"/>
    <lineage>
        <taxon>Eukaryota</taxon>
        <taxon>Viridiplantae</taxon>
        <taxon>Streptophyta</taxon>
        <taxon>Embryophyta</taxon>
        <taxon>Tracheophyta</taxon>
        <taxon>Spermatophyta</taxon>
        <taxon>Magnoliopsida</taxon>
        <taxon>eudicotyledons</taxon>
        <taxon>Gunneridae</taxon>
        <taxon>Pentapetalae</taxon>
        <taxon>rosids</taxon>
        <taxon>fabids</taxon>
        <taxon>Malpighiales</taxon>
        <taxon>Rhizophoraceae</taxon>
        <taxon>Rhizophora</taxon>
    </lineage>
</organism>
<dbReference type="AlphaFoldDB" id="A0A2P2NJR8"/>
<sequence length="88" mass="9861">MPNSPRPSSRPRMYLSPIRVRWLSGTTSFRTRIGPDPGNRTESSEYRPGFAFPSLGFSLRGRGWWSVLCVLESTMASGLTQALQFPIV</sequence>
<accession>A0A2P2NJR8</accession>
<protein>
    <submittedName>
        <fullName evidence="1">Uncharacterized protein</fullName>
    </submittedName>
</protein>
<name>A0A2P2NJR8_RHIMU</name>
<evidence type="ECO:0000313" key="1">
    <source>
        <dbReference type="EMBL" id="MBX42650.1"/>
    </source>
</evidence>
<proteinExistence type="predicted"/>